<reference evidence="2 3" key="1">
    <citation type="journal article" date="2024" name="Ann. Entomol. Soc. Am.">
        <title>Genomic analyses of the southern and eastern yellowjacket wasps (Hymenoptera: Vespidae) reveal evolutionary signatures of social life.</title>
        <authorList>
            <person name="Catto M.A."/>
            <person name="Caine P.B."/>
            <person name="Orr S.E."/>
            <person name="Hunt B.G."/>
            <person name="Goodisman M.A.D."/>
        </authorList>
    </citation>
    <scope>NUCLEOTIDE SEQUENCE [LARGE SCALE GENOMIC DNA]</scope>
    <source>
        <strain evidence="2">232</strain>
        <tissue evidence="2">Head and thorax</tissue>
    </source>
</reference>
<dbReference type="Proteomes" id="UP001607303">
    <property type="component" value="Unassembled WGS sequence"/>
</dbReference>
<feature type="compositionally biased region" description="Gly residues" evidence="1">
    <location>
        <begin position="23"/>
        <end position="56"/>
    </location>
</feature>
<dbReference type="AlphaFoldDB" id="A0ABD2BFR7"/>
<proteinExistence type="predicted"/>
<evidence type="ECO:0000313" key="2">
    <source>
        <dbReference type="EMBL" id="KAL2731588.1"/>
    </source>
</evidence>
<protein>
    <submittedName>
        <fullName evidence="2">Uncharacterized protein</fullName>
    </submittedName>
</protein>
<feature type="region of interest" description="Disordered" evidence="1">
    <location>
        <begin position="19"/>
        <end position="66"/>
    </location>
</feature>
<organism evidence="2 3">
    <name type="scientific">Vespula maculifrons</name>
    <name type="common">Eastern yellow jacket</name>
    <name type="synonym">Wasp</name>
    <dbReference type="NCBI Taxonomy" id="7453"/>
    <lineage>
        <taxon>Eukaryota</taxon>
        <taxon>Metazoa</taxon>
        <taxon>Ecdysozoa</taxon>
        <taxon>Arthropoda</taxon>
        <taxon>Hexapoda</taxon>
        <taxon>Insecta</taxon>
        <taxon>Pterygota</taxon>
        <taxon>Neoptera</taxon>
        <taxon>Endopterygota</taxon>
        <taxon>Hymenoptera</taxon>
        <taxon>Apocrita</taxon>
        <taxon>Aculeata</taxon>
        <taxon>Vespoidea</taxon>
        <taxon>Vespidae</taxon>
        <taxon>Vespinae</taxon>
        <taxon>Vespula</taxon>
    </lineage>
</organism>
<keyword evidence="3" id="KW-1185">Reference proteome</keyword>
<accession>A0ABD2BFR7</accession>
<gene>
    <name evidence="2" type="ORF">V1477_015411</name>
</gene>
<dbReference type="EMBL" id="JAYRBN010000076">
    <property type="protein sequence ID" value="KAL2731588.1"/>
    <property type="molecule type" value="Genomic_DNA"/>
</dbReference>
<evidence type="ECO:0000256" key="1">
    <source>
        <dbReference type="SAM" id="MobiDB-lite"/>
    </source>
</evidence>
<sequence>MNISCVRCIIQRTNWEKSNDGGDSIGDGDGGGGGGGGGGDGGGDGGGGGGDGGGGARSETQSSGQNLSVGYLGRSALRPRTCHAILCSIDNDNECGGLHRLPFIYLDFFLEFSFLLLDLRHYRSVKLRRLVYEKADGMEKCPAKKRQPVSL</sequence>
<name>A0ABD2BFR7_VESMC</name>
<comment type="caution">
    <text evidence="2">The sequence shown here is derived from an EMBL/GenBank/DDBJ whole genome shotgun (WGS) entry which is preliminary data.</text>
</comment>
<evidence type="ECO:0000313" key="3">
    <source>
        <dbReference type="Proteomes" id="UP001607303"/>
    </source>
</evidence>